<dbReference type="AlphaFoldDB" id="A0A336MFT8"/>
<proteinExistence type="predicted"/>
<dbReference type="PANTHER" id="PTHR10656:SF69">
    <property type="entry name" value="MAB-21-LIKE HHH_H2TH-LIKE DOMAIN-CONTAINING PROTEIN"/>
    <property type="match status" value="1"/>
</dbReference>
<dbReference type="EMBL" id="UFQT01000523">
    <property type="protein sequence ID" value="SSX24938.1"/>
    <property type="molecule type" value="Genomic_DNA"/>
</dbReference>
<feature type="compositionally biased region" description="Basic residues" evidence="1">
    <location>
        <begin position="37"/>
        <end position="47"/>
    </location>
</feature>
<sequence length="1017" mass="117302">MGNNSSKTKTGVSSLSNSSVNKNDVNITNTKTSSKIDKKKKKSRKWRIFSILKSKKPELERTKSQRRSKRKYNETKKPKIQEQKPLQAPTVLAPKPQIGHVKTIQDYEAFMINRIKEQLNRDGQAFVLNQLMLSMQFFGNYQREKEEILEEVTAREILETKKFSKHFKSVIIADRIQSAIDKRVKYQASYGPLKGRFLSLDTKSVYIVHENIEVSRADETENIYGVLPDPSVYKVVMEDHNDQIMKFGGGRISYKGYVKLRSLDVYDKFSRDERSSGIESVITTTNVANLNSLNEDADDDDIDGIQLYNRDDEKFECASMYSMDARSVKSMRGIKDPNGKSVCMVNGVPYSASNSNETSRGSSEYDYAYITALTAHKPFESFASTSINEKLSTFIMPPNCISSVFMDDESSQGYESDNEDDEDDGQESTLKDEPMYQPTTQRYLNSNEFFSYFCNIFRSNLGPELGFKDADFHKATYKGATITISSFEITPAIYCPWPNEAHEWDKRKREAIVDPVSKQKFQWPSQTMINKVMEFGCHVIPLGFAPKRGKNQDRDIEWKIIFPEAERYLEQNFNAAQSKIYMMLKALFRAFIDPYLENGENMFTKEHLRAHMFWQCELNPAAWNENFLGEKLLKVLIDLNHKLSVHALPDYFLPKRNLLENVPERSINKIIQRVAQIIERPTNYLLMVMRDLKFAPNFYPKMRYMKVYNTLAMHDPLIKLNPILDSSTFESDEKSSSNENIEHKKPASRRQSEAVGSMAEIEQRTLKLARVKNKKVKMTPNKFERAKAESPIVAPKKEPSEPINIKLNLAKKLEPARQRLLFDLFVPHFIEICQYGLQKEDSISVAQISIRQAELLAQIFYEQDDKAQKYLEEIQPIKEFIQRIVRQRRLDGPNVPRRGSIGQLPNQMTKVRSLGSRKSSMVEDPYVNLNKVMNENVIDEETSENDEDAKSTLKATRGHKQRASMPQIVISAQVHTLKTSRSENQIITAEEMVEKAMKRHHDLIQKKLSTDEVRIRA</sequence>
<dbReference type="SMART" id="SM01265">
    <property type="entry name" value="Mab-21"/>
    <property type="match status" value="1"/>
</dbReference>
<dbReference type="OMA" id="LQPVRIY"/>
<feature type="region of interest" description="Disordered" evidence="1">
    <location>
        <begin position="729"/>
        <end position="758"/>
    </location>
</feature>
<organism evidence="3">
    <name type="scientific">Culicoides sonorensis</name>
    <name type="common">Biting midge</name>
    <dbReference type="NCBI Taxonomy" id="179676"/>
    <lineage>
        <taxon>Eukaryota</taxon>
        <taxon>Metazoa</taxon>
        <taxon>Ecdysozoa</taxon>
        <taxon>Arthropoda</taxon>
        <taxon>Hexapoda</taxon>
        <taxon>Insecta</taxon>
        <taxon>Pterygota</taxon>
        <taxon>Neoptera</taxon>
        <taxon>Endopterygota</taxon>
        <taxon>Diptera</taxon>
        <taxon>Nematocera</taxon>
        <taxon>Chironomoidea</taxon>
        <taxon>Ceratopogonidae</taxon>
        <taxon>Ceratopogoninae</taxon>
        <taxon>Culicoides</taxon>
        <taxon>Monoculicoides</taxon>
    </lineage>
</organism>
<reference evidence="3" key="1">
    <citation type="submission" date="2018-07" db="EMBL/GenBank/DDBJ databases">
        <authorList>
            <person name="Quirk P.G."/>
            <person name="Krulwich T.A."/>
        </authorList>
    </citation>
    <scope>NUCLEOTIDE SEQUENCE</scope>
</reference>
<name>A0A336MFT8_CULSO</name>
<feature type="compositionally biased region" description="Acidic residues" evidence="1">
    <location>
        <begin position="410"/>
        <end position="426"/>
    </location>
</feature>
<dbReference type="VEuPathDB" id="VectorBase:CSON011743"/>
<accession>A0A336MFT8</accession>
<protein>
    <submittedName>
        <fullName evidence="3">CSON011743 protein</fullName>
    </submittedName>
</protein>
<evidence type="ECO:0000259" key="2">
    <source>
        <dbReference type="Pfam" id="PF20266"/>
    </source>
</evidence>
<feature type="compositionally biased region" description="Basic and acidic residues" evidence="1">
    <location>
        <begin position="71"/>
        <end position="82"/>
    </location>
</feature>
<dbReference type="InterPro" id="IPR046906">
    <property type="entry name" value="Mab-21_HhH/H2TH-like"/>
</dbReference>
<feature type="region of interest" description="Disordered" evidence="1">
    <location>
        <begin position="1"/>
        <end position="84"/>
    </location>
</feature>
<feature type="region of interest" description="Disordered" evidence="1">
    <location>
        <begin position="410"/>
        <end position="437"/>
    </location>
</feature>
<evidence type="ECO:0000313" key="3">
    <source>
        <dbReference type="EMBL" id="SSX24938.1"/>
    </source>
</evidence>
<feature type="domain" description="Mab-21-like HhH/H2TH-like" evidence="2">
    <location>
        <begin position="579"/>
        <end position="675"/>
    </location>
</feature>
<feature type="compositionally biased region" description="Basic and acidic residues" evidence="1">
    <location>
        <begin position="731"/>
        <end position="745"/>
    </location>
</feature>
<dbReference type="InterPro" id="IPR024810">
    <property type="entry name" value="MAB21L/cGLR"/>
</dbReference>
<dbReference type="Pfam" id="PF20266">
    <property type="entry name" value="Mab-21_C"/>
    <property type="match status" value="1"/>
</dbReference>
<dbReference type="Gene3D" id="1.10.1410.40">
    <property type="match status" value="1"/>
</dbReference>
<feature type="region of interest" description="Disordered" evidence="1">
    <location>
        <begin position="939"/>
        <end position="963"/>
    </location>
</feature>
<feature type="compositionally biased region" description="Polar residues" evidence="1">
    <location>
        <begin position="1"/>
        <end position="11"/>
    </location>
</feature>
<evidence type="ECO:0000256" key="1">
    <source>
        <dbReference type="SAM" id="MobiDB-lite"/>
    </source>
</evidence>
<gene>
    <name evidence="3" type="primary">CSON011743</name>
</gene>
<dbReference type="PANTHER" id="PTHR10656">
    <property type="entry name" value="CELL FATE DETERMINING PROTEIN MAB21-RELATED"/>
    <property type="match status" value="1"/>
</dbReference>
<feature type="compositionally biased region" description="Low complexity" evidence="1">
    <location>
        <begin position="12"/>
        <end position="33"/>
    </location>
</feature>